<reference evidence="2 3" key="1">
    <citation type="submission" date="2020-08" db="EMBL/GenBank/DDBJ databases">
        <title>Sequencing the genomes of 1000 actinobacteria strains.</title>
        <authorList>
            <person name="Klenk H.-P."/>
        </authorList>
    </citation>
    <scope>NUCLEOTIDE SEQUENCE [LARGE SCALE GENOMIC DNA]</scope>
    <source>
        <strain evidence="2 3">DSM 45859</strain>
    </source>
</reference>
<comment type="caution">
    <text evidence="2">The sequence shown here is derived from an EMBL/GenBank/DDBJ whole genome shotgun (WGS) entry which is preliminary data.</text>
</comment>
<gene>
    <name evidence="2" type="ORF">BJY18_000327</name>
</gene>
<keyword evidence="1" id="KW-0472">Membrane</keyword>
<evidence type="ECO:0000313" key="2">
    <source>
        <dbReference type="EMBL" id="MBB4682842.1"/>
    </source>
</evidence>
<keyword evidence="3" id="KW-1185">Reference proteome</keyword>
<proteinExistence type="predicted"/>
<feature type="transmembrane region" description="Helical" evidence="1">
    <location>
        <begin position="20"/>
        <end position="44"/>
    </location>
</feature>
<organism evidence="2 3">
    <name type="scientific">Amycolatopsis jiangsuensis</name>
    <dbReference type="NCBI Taxonomy" id="1181879"/>
    <lineage>
        <taxon>Bacteria</taxon>
        <taxon>Bacillati</taxon>
        <taxon>Actinomycetota</taxon>
        <taxon>Actinomycetes</taxon>
        <taxon>Pseudonocardiales</taxon>
        <taxon>Pseudonocardiaceae</taxon>
        <taxon>Amycolatopsis</taxon>
    </lineage>
</organism>
<evidence type="ECO:0000313" key="3">
    <source>
        <dbReference type="Proteomes" id="UP000581769"/>
    </source>
</evidence>
<protein>
    <submittedName>
        <fullName evidence="2">Uncharacterized protein</fullName>
    </submittedName>
</protein>
<keyword evidence="1" id="KW-1133">Transmembrane helix</keyword>
<sequence>MATGTPRLLPGFGTLAGIPIPGWAGTLLAVVCAVSAIVVLLLIIRNRRR</sequence>
<dbReference type="Proteomes" id="UP000581769">
    <property type="component" value="Unassembled WGS sequence"/>
</dbReference>
<accession>A0A840INR2</accession>
<dbReference type="RefSeq" id="WP_184777028.1">
    <property type="nucleotide sequence ID" value="NZ_JACHMG010000001.1"/>
</dbReference>
<evidence type="ECO:0000256" key="1">
    <source>
        <dbReference type="SAM" id="Phobius"/>
    </source>
</evidence>
<keyword evidence="1" id="KW-0812">Transmembrane</keyword>
<dbReference type="EMBL" id="JACHMG010000001">
    <property type="protein sequence ID" value="MBB4682842.1"/>
    <property type="molecule type" value="Genomic_DNA"/>
</dbReference>
<name>A0A840INR2_9PSEU</name>
<dbReference type="AlphaFoldDB" id="A0A840INR2"/>